<dbReference type="PROSITE" id="PS00108">
    <property type="entry name" value="PROTEIN_KINASE_ST"/>
    <property type="match status" value="1"/>
</dbReference>
<dbReference type="Gene3D" id="2.90.10.10">
    <property type="entry name" value="Bulb-type lectin domain"/>
    <property type="match status" value="1"/>
</dbReference>
<keyword evidence="5" id="KW-0808">Transferase</keyword>
<dbReference type="InterPro" id="IPR008271">
    <property type="entry name" value="Ser/Thr_kinase_AS"/>
</dbReference>
<dbReference type="Pfam" id="PF00954">
    <property type="entry name" value="S_locus_glycop"/>
    <property type="match status" value="1"/>
</dbReference>
<dbReference type="Pfam" id="PF08276">
    <property type="entry name" value="PAN_2"/>
    <property type="match status" value="1"/>
</dbReference>
<comment type="catalytic activity">
    <reaction evidence="13">
        <text>L-seryl-[protein] + ATP = O-phospho-L-seryl-[protein] + ADP + H(+)</text>
        <dbReference type="Rhea" id="RHEA:17989"/>
        <dbReference type="Rhea" id="RHEA-COMP:9863"/>
        <dbReference type="Rhea" id="RHEA-COMP:11604"/>
        <dbReference type="ChEBI" id="CHEBI:15378"/>
        <dbReference type="ChEBI" id="CHEBI:29999"/>
        <dbReference type="ChEBI" id="CHEBI:30616"/>
        <dbReference type="ChEBI" id="CHEBI:83421"/>
        <dbReference type="ChEBI" id="CHEBI:456216"/>
        <dbReference type="EC" id="2.7.11.1"/>
    </reaction>
</comment>
<evidence type="ECO:0000256" key="10">
    <source>
        <dbReference type="ARBA" id="ARBA00023157"/>
    </source>
</evidence>
<protein>
    <recommendedName>
        <fullName evidence="2">non-specific serine/threonine protein kinase</fullName>
        <ecNumber evidence="2">2.7.11.1</ecNumber>
    </recommendedName>
</protein>
<evidence type="ECO:0000256" key="15">
    <source>
        <dbReference type="SAM" id="SignalP"/>
    </source>
</evidence>
<evidence type="ECO:0000256" key="13">
    <source>
        <dbReference type="ARBA" id="ARBA00048679"/>
    </source>
</evidence>
<keyword evidence="19" id="KW-1185">Reference proteome</keyword>
<evidence type="ECO:0000259" key="17">
    <source>
        <dbReference type="PROSITE" id="PS50927"/>
    </source>
</evidence>
<keyword evidence="11" id="KW-0325">Glycoprotein</keyword>
<evidence type="ECO:0000256" key="5">
    <source>
        <dbReference type="ARBA" id="ARBA00022679"/>
    </source>
</evidence>
<dbReference type="InterPro" id="IPR003609">
    <property type="entry name" value="Pan_app"/>
</dbReference>
<dbReference type="InterPro" id="IPR000719">
    <property type="entry name" value="Prot_kinase_dom"/>
</dbReference>
<dbReference type="PROSITE" id="PS50927">
    <property type="entry name" value="BULB_LECTIN"/>
    <property type="match status" value="1"/>
</dbReference>
<evidence type="ECO:0000256" key="7">
    <source>
        <dbReference type="ARBA" id="ARBA00022741"/>
    </source>
</evidence>
<dbReference type="InterPro" id="IPR001480">
    <property type="entry name" value="Bulb-type_lectin_dom"/>
</dbReference>
<dbReference type="SUPFAM" id="SSF51110">
    <property type="entry name" value="alpha-D-mannose-specific plant lectins"/>
    <property type="match status" value="1"/>
</dbReference>
<dbReference type="PANTHER" id="PTHR27002">
    <property type="entry name" value="RECEPTOR-LIKE SERINE/THREONINE-PROTEIN KINASE SD1-8"/>
    <property type="match status" value="1"/>
</dbReference>
<dbReference type="AlphaFoldDB" id="A0AA88UK12"/>
<dbReference type="EMBL" id="JAVXUO010000922">
    <property type="protein sequence ID" value="KAK2987960.1"/>
    <property type="molecule type" value="Genomic_DNA"/>
</dbReference>
<organism evidence="18 19">
    <name type="scientific">Escallonia rubra</name>
    <dbReference type="NCBI Taxonomy" id="112253"/>
    <lineage>
        <taxon>Eukaryota</taxon>
        <taxon>Viridiplantae</taxon>
        <taxon>Streptophyta</taxon>
        <taxon>Embryophyta</taxon>
        <taxon>Tracheophyta</taxon>
        <taxon>Spermatophyta</taxon>
        <taxon>Magnoliopsida</taxon>
        <taxon>eudicotyledons</taxon>
        <taxon>Gunneridae</taxon>
        <taxon>Pentapetalae</taxon>
        <taxon>asterids</taxon>
        <taxon>campanulids</taxon>
        <taxon>Escalloniales</taxon>
        <taxon>Escalloniaceae</taxon>
        <taxon>Escallonia</taxon>
    </lineage>
</organism>
<feature type="domain" description="Bulb-type lectin" evidence="17">
    <location>
        <begin position="22"/>
        <end position="147"/>
    </location>
</feature>
<dbReference type="GO" id="GO:0005886">
    <property type="term" value="C:plasma membrane"/>
    <property type="evidence" value="ECO:0007669"/>
    <property type="project" value="UniProtKB-SubCell"/>
</dbReference>
<dbReference type="FunFam" id="3.30.200.20:FF:001120">
    <property type="entry name" value="Putative DUF26-domain receptor-like protein kinase family protein"/>
    <property type="match status" value="1"/>
</dbReference>
<feature type="chain" id="PRO_5041661352" description="non-specific serine/threonine protein kinase" evidence="15">
    <location>
        <begin position="22"/>
        <end position="692"/>
    </location>
</feature>
<dbReference type="SMART" id="SM00108">
    <property type="entry name" value="B_lectin"/>
    <property type="match status" value="1"/>
</dbReference>
<evidence type="ECO:0000259" key="16">
    <source>
        <dbReference type="PROSITE" id="PS50011"/>
    </source>
</evidence>
<keyword evidence="10" id="KW-1015">Disulfide bond</keyword>
<dbReference type="InterPro" id="IPR011009">
    <property type="entry name" value="Kinase-like_dom_sf"/>
</dbReference>
<feature type="region of interest" description="Disordered" evidence="14">
    <location>
        <begin position="672"/>
        <end position="692"/>
    </location>
</feature>
<dbReference type="Proteomes" id="UP001187471">
    <property type="component" value="Unassembled WGS sequence"/>
</dbReference>
<evidence type="ECO:0000256" key="1">
    <source>
        <dbReference type="ARBA" id="ARBA00004251"/>
    </source>
</evidence>
<dbReference type="Gene3D" id="3.30.200.20">
    <property type="entry name" value="Phosphorylase Kinase, domain 1"/>
    <property type="match status" value="1"/>
</dbReference>
<dbReference type="PROSITE" id="PS50011">
    <property type="entry name" value="PROTEIN_KINASE_DOM"/>
    <property type="match status" value="1"/>
</dbReference>
<dbReference type="GO" id="GO:0004674">
    <property type="term" value="F:protein serine/threonine kinase activity"/>
    <property type="evidence" value="ECO:0007669"/>
    <property type="project" value="UniProtKB-KW"/>
</dbReference>
<feature type="signal peptide" evidence="15">
    <location>
        <begin position="1"/>
        <end position="21"/>
    </location>
</feature>
<evidence type="ECO:0000256" key="8">
    <source>
        <dbReference type="ARBA" id="ARBA00022777"/>
    </source>
</evidence>
<evidence type="ECO:0000256" key="4">
    <source>
        <dbReference type="ARBA" id="ARBA00022527"/>
    </source>
</evidence>
<dbReference type="Gene3D" id="1.10.510.10">
    <property type="entry name" value="Transferase(Phosphotransferase) domain 1"/>
    <property type="match status" value="1"/>
</dbReference>
<evidence type="ECO:0000256" key="11">
    <source>
        <dbReference type="ARBA" id="ARBA00023180"/>
    </source>
</evidence>
<evidence type="ECO:0000256" key="9">
    <source>
        <dbReference type="ARBA" id="ARBA00022840"/>
    </source>
</evidence>
<gene>
    <name evidence="18" type="ORF">RJ640_011223</name>
</gene>
<keyword evidence="8" id="KW-0418">Kinase</keyword>
<reference evidence="18" key="1">
    <citation type="submission" date="2022-12" db="EMBL/GenBank/DDBJ databases">
        <title>Draft genome assemblies for two species of Escallonia (Escalloniales).</title>
        <authorList>
            <person name="Chanderbali A."/>
            <person name="Dervinis C."/>
            <person name="Anghel I."/>
            <person name="Soltis D."/>
            <person name="Soltis P."/>
            <person name="Zapata F."/>
        </authorList>
    </citation>
    <scope>NUCLEOTIDE SEQUENCE</scope>
    <source>
        <strain evidence="18">UCBG92.1500</strain>
        <tissue evidence="18">Leaf</tissue>
    </source>
</reference>
<keyword evidence="7" id="KW-0547">Nucleotide-binding</keyword>
<keyword evidence="3" id="KW-0472">Membrane</keyword>
<dbReference type="CDD" id="cd14066">
    <property type="entry name" value="STKc_IRAK"/>
    <property type="match status" value="1"/>
</dbReference>
<dbReference type="FunFam" id="2.90.10.10:FF:000001">
    <property type="entry name" value="G-type lectin S-receptor-like serine/threonine-protein kinase"/>
    <property type="match status" value="1"/>
</dbReference>
<dbReference type="SMART" id="SM00220">
    <property type="entry name" value="S_TKc"/>
    <property type="match status" value="1"/>
</dbReference>
<dbReference type="EC" id="2.7.11.1" evidence="2"/>
<dbReference type="GO" id="GO:0005524">
    <property type="term" value="F:ATP binding"/>
    <property type="evidence" value="ECO:0007669"/>
    <property type="project" value="UniProtKB-KW"/>
</dbReference>
<dbReference type="GO" id="GO:0048544">
    <property type="term" value="P:recognition of pollen"/>
    <property type="evidence" value="ECO:0007669"/>
    <property type="project" value="InterPro"/>
</dbReference>
<evidence type="ECO:0000256" key="6">
    <source>
        <dbReference type="ARBA" id="ARBA00022729"/>
    </source>
</evidence>
<evidence type="ECO:0000256" key="3">
    <source>
        <dbReference type="ARBA" id="ARBA00022475"/>
    </source>
</evidence>
<evidence type="ECO:0000256" key="2">
    <source>
        <dbReference type="ARBA" id="ARBA00012513"/>
    </source>
</evidence>
<proteinExistence type="predicted"/>
<dbReference type="PANTHER" id="PTHR27002:SF841">
    <property type="entry name" value="RECEPTOR-LIKE SERINE_THREONINE-PROTEIN KINASE"/>
    <property type="match status" value="1"/>
</dbReference>
<dbReference type="CDD" id="cd01098">
    <property type="entry name" value="PAN_AP_plant"/>
    <property type="match status" value="1"/>
</dbReference>
<dbReference type="SUPFAM" id="SSF56112">
    <property type="entry name" value="Protein kinase-like (PK-like)"/>
    <property type="match status" value="1"/>
</dbReference>
<dbReference type="InterPro" id="IPR001245">
    <property type="entry name" value="Ser-Thr/Tyr_kinase_cat_dom"/>
</dbReference>
<feature type="domain" description="Protein kinase" evidence="16">
    <location>
        <begin position="317"/>
        <end position="646"/>
    </location>
</feature>
<evidence type="ECO:0000256" key="12">
    <source>
        <dbReference type="ARBA" id="ARBA00047899"/>
    </source>
</evidence>
<sequence>MEGIPILMLVLSYSIVPLSNSDDSITPGRSISAKQTLTSAGGNFALGFFSPGNSTNSYLGIWYSTIPRETVIWVANRESPIPRNSSAVFALGEDGNLVLLSEGVRVIWSSNVSDSALNPNSTVGVLLDTGNLVLRHVKYNNILWQSFDYPSDTYMPGMKLGFNRKTGRESRITSWANEEDPRPGIFSLGMDPRGRQTYLLKQQNPYWRTNVYAANLSSTIYNKSQGFASSISYVEDGDEVYTSYSVSQSWVALRFKIVPSGQYELQLWQQSSSTWQVLREVPHVGCDFYGHCGPNGSCDQSGSVSLCNCLTGFEPKIQTDWITGNWTGGCVRKKELSCNSGDGFLKLPRMKLPDHSWSLGNKTASECEFQCRGNCSCTAYACLNGYLPGDQEVAIKRLSKKSSQGMEEFLNELELIAKLQHTNLVKLLGCCVEGDEKILVYEYMPNLSLDIYIFGPSEQAHLDWSKRFRIIEGIAQGLLYLHKHSRIKVIHRDLKASNILLDQAMTPKISDFGMARIFEIDQTDAKTKRVVGTYGYMSPEYALYGRFSEKSDVFSFGVLLLEIVSGKRNTDFYHMEQFLTLFGWAWENWKDGRASELIDVSIRETCKRHEVVKCINVALLCVQEFPADRPTISDVVLMLANGSTALIPSPKEPAYSTLKSPTTTAVRQLLPSLQTPSSHSNNGLTISNLQPR</sequence>
<dbReference type="FunFam" id="1.10.510.10:FF:000060">
    <property type="entry name" value="G-type lectin S-receptor-like serine/threonine-protein kinase"/>
    <property type="match status" value="1"/>
</dbReference>
<dbReference type="Pfam" id="PF07714">
    <property type="entry name" value="PK_Tyr_Ser-Thr"/>
    <property type="match status" value="1"/>
</dbReference>
<dbReference type="Pfam" id="PF01453">
    <property type="entry name" value="B_lectin"/>
    <property type="match status" value="1"/>
</dbReference>
<evidence type="ECO:0000256" key="14">
    <source>
        <dbReference type="SAM" id="MobiDB-lite"/>
    </source>
</evidence>
<name>A0AA88UK12_9ASTE</name>
<keyword evidence="4" id="KW-0723">Serine/threonine-protein kinase</keyword>
<accession>A0AA88UK12</accession>
<comment type="caution">
    <text evidence="18">The sequence shown here is derived from an EMBL/GenBank/DDBJ whole genome shotgun (WGS) entry which is preliminary data.</text>
</comment>
<keyword evidence="6 15" id="KW-0732">Signal</keyword>
<comment type="subcellular location">
    <subcellularLocation>
        <location evidence="1">Cell membrane</location>
        <topology evidence="1">Single-pass type I membrane protein</topology>
    </subcellularLocation>
</comment>
<dbReference type="InterPro" id="IPR000858">
    <property type="entry name" value="S_locus_glycoprot_dom"/>
</dbReference>
<comment type="catalytic activity">
    <reaction evidence="12">
        <text>L-threonyl-[protein] + ATP = O-phospho-L-threonyl-[protein] + ADP + H(+)</text>
        <dbReference type="Rhea" id="RHEA:46608"/>
        <dbReference type="Rhea" id="RHEA-COMP:11060"/>
        <dbReference type="Rhea" id="RHEA-COMP:11605"/>
        <dbReference type="ChEBI" id="CHEBI:15378"/>
        <dbReference type="ChEBI" id="CHEBI:30013"/>
        <dbReference type="ChEBI" id="CHEBI:30616"/>
        <dbReference type="ChEBI" id="CHEBI:61977"/>
        <dbReference type="ChEBI" id="CHEBI:456216"/>
        <dbReference type="EC" id="2.7.11.1"/>
    </reaction>
</comment>
<keyword evidence="9" id="KW-0067">ATP-binding</keyword>
<dbReference type="CDD" id="cd00028">
    <property type="entry name" value="B_lectin"/>
    <property type="match status" value="1"/>
</dbReference>
<evidence type="ECO:0000313" key="19">
    <source>
        <dbReference type="Proteomes" id="UP001187471"/>
    </source>
</evidence>
<evidence type="ECO:0000313" key="18">
    <source>
        <dbReference type="EMBL" id="KAK2987960.1"/>
    </source>
</evidence>
<dbReference type="InterPro" id="IPR036426">
    <property type="entry name" value="Bulb-type_lectin_dom_sf"/>
</dbReference>
<keyword evidence="3" id="KW-1003">Cell membrane</keyword>